<accession>F8NWJ8</accession>
<gene>
    <name evidence="1" type="ORF">SERLADRAFT_469065</name>
</gene>
<dbReference type="Proteomes" id="UP000008064">
    <property type="component" value="Unassembled WGS sequence"/>
</dbReference>
<evidence type="ECO:0000313" key="1">
    <source>
        <dbReference type="EMBL" id="EGO25023.1"/>
    </source>
</evidence>
<dbReference type="RefSeq" id="XP_007319042.1">
    <property type="nucleotide sequence ID" value="XM_007318980.1"/>
</dbReference>
<dbReference type="EMBL" id="GL945434">
    <property type="protein sequence ID" value="EGO25023.1"/>
    <property type="molecule type" value="Genomic_DNA"/>
</dbReference>
<dbReference type="GeneID" id="18819527"/>
<name>F8NWJ8_SERL9</name>
<dbReference type="KEGG" id="sla:SERLADRAFT_469065"/>
<reference evidence="1" key="1">
    <citation type="submission" date="2011-04" db="EMBL/GenBank/DDBJ databases">
        <title>Evolution of plant cell wall degrading machinery underlies the functional diversity of forest fungi.</title>
        <authorList>
            <consortium name="US DOE Joint Genome Institute (JGI-PGF)"/>
            <person name="Eastwood D.C."/>
            <person name="Floudas D."/>
            <person name="Binder M."/>
            <person name="Majcherczyk A."/>
            <person name="Schneider P."/>
            <person name="Aerts A."/>
            <person name="Asiegbu F.O."/>
            <person name="Baker S.E."/>
            <person name="Barry K."/>
            <person name="Bendiksby M."/>
            <person name="Blumentritt M."/>
            <person name="Coutinho P.M."/>
            <person name="Cullen D."/>
            <person name="Cullen D."/>
            <person name="Gathman A."/>
            <person name="Goodell B."/>
            <person name="Henrissat B."/>
            <person name="Ihrmark K."/>
            <person name="Kauserud H."/>
            <person name="Kohler A."/>
            <person name="LaButti K."/>
            <person name="Lapidus A."/>
            <person name="Lavin J.L."/>
            <person name="Lee Y.-H."/>
            <person name="Lindquist E."/>
            <person name="Lilly W."/>
            <person name="Lucas S."/>
            <person name="Morin E."/>
            <person name="Murat C."/>
            <person name="Oguiza J.A."/>
            <person name="Park J."/>
            <person name="Pisabarro A.G."/>
            <person name="Riley R."/>
            <person name="Rosling A."/>
            <person name="Salamov A."/>
            <person name="Schmidt O."/>
            <person name="Schmutz J."/>
            <person name="Skrede I."/>
            <person name="Stenlid J."/>
            <person name="Wiebenga A."/>
            <person name="Xie X."/>
            <person name="Kues U."/>
            <person name="Hibbett D.S."/>
            <person name="Hoffmeister D."/>
            <person name="Hogberg N."/>
            <person name="Martin F."/>
            <person name="Grigoriev I.V."/>
            <person name="Watkinson S.C."/>
        </authorList>
    </citation>
    <scope>NUCLEOTIDE SEQUENCE</scope>
    <source>
        <strain evidence="1">S7.9</strain>
    </source>
</reference>
<proteinExistence type="predicted"/>
<dbReference type="HOGENOM" id="CLU_2689337_0_0_1"/>
<protein>
    <submittedName>
        <fullName evidence="1">Uncharacterized protein</fullName>
    </submittedName>
</protein>
<organism>
    <name type="scientific">Serpula lacrymans var. lacrymans (strain S7.9)</name>
    <name type="common">Dry rot fungus</name>
    <dbReference type="NCBI Taxonomy" id="578457"/>
    <lineage>
        <taxon>Eukaryota</taxon>
        <taxon>Fungi</taxon>
        <taxon>Dikarya</taxon>
        <taxon>Basidiomycota</taxon>
        <taxon>Agaricomycotina</taxon>
        <taxon>Agaricomycetes</taxon>
        <taxon>Agaricomycetidae</taxon>
        <taxon>Boletales</taxon>
        <taxon>Coniophorineae</taxon>
        <taxon>Serpulaceae</taxon>
        <taxon>Serpula</taxon>
    </lineage>
</organism>
<sequence length="74" mass="8480">MLAMSFKTGDMCLRKPLCALALMLLEPDEYYHERMPGEAIDHDAEWKNELMVAQCALFASKLLAYLAIRRTRAC</sequence>
<dbReference type="AlphaFoldDB" id="F8NWJ8"/>